<dbReference type="InterPro" id="IPR025607">
    <property type="entry name" value="Ribosomal_uL18_C_euk"/>
</dbReference>
<organism evidence="8 9">
    <name type="scientific">Sphagnum troendelagicum</name>
    <dbReference type="NCBI Taxonomy" id="128251"/>
    <lineage>
        <taxon>Eukaryota</taxon>
        <taxon>Viridiplantae</taxon>
        <taxon>Streptophyta</taxon>
        <taxon>Embryophyta</taxon>
        <taxon>Bryophyta</taxon>
        <taxon>Sphagnophytina</taxon>
        <taxon>Sphagnopsida</taxon>
        <taxon>Sphagnales</taxon>
        <taxon>Sphagnaceae</taxon>
        <taxon>Sphagnum</taxon>
    </lineage>
</organism>
<evidence type="ECO:0000313" key="8">
    <source>
        <dbReference type="EMBL" id="CAK9213772.1"/>
    </source>
</evidence>
<accession>A0ABP0U6C1</accession>
<keyword evidence="5" id="KW-0689">Ribosomal protein</keyword>
<dbReference type="Proteomes" id="UP001497512">
    <property type="component" value="Chromosome 19"/>
</dbReference>
<name>A0ABP0U6C1_9BRYO</name>
<evidence type="ECO:0000256" key="3">
    <source>
        <dbReference type="ARBA" id="ARBA00011113"/>
    </source>
</evidence>
<sequence length="190" mass="20436">MDGLDVSYGGPSQLTAQATGEDLNVEEGKGKQPFRALLDVGLVRTTTGNRVFGALEGALDGGLDIPHSGKRFAGFSKEDKSLDAETHCKYILGGHIADYMKLLKEEEPEKYQAHFCGLLKEGFEADDLAEMYSSVHAAIRADPSAQLTEKNAPTEKKISSLTSLSGTSALAMWFSLCLSSTSLTLNTSWI</sequence>
<keyword evidence="9" id="KW-1185">Reference proteome</keyword>
<dbReference type="Pfam" id="PF14204">
    <property type="entry name" value="Ribosomal_L18_c"/>
    <property type="match status" value="1"/>
</dbReference>
<proteinExistence type="inferred from homology"/>
<dbReference type="SUPFAM" id="SSF53137">
    <property type="entry name" value="Translational machinery components"/>
    <property type="match status" value="1"/>
</dbReference>
<evidence type="ECO:0000256" key="6">
    <source>
        <dbReference type="ARBA" id="ARBA00023274"/>
    </source>
</evidence>
<evidence type="ECO:0000256" key="4">
    <source>
        <dbReference type="ARBA" id="ARBA00022490"/>
    </source>
</evidence>
<evidence type="ECO:0000256" key="1">
    <source>
        <dbReference type="ARBA" id="ARBA00004496"/>
    </source>
</evidence>
<dbReference type="Gene3D" id="3.30.420.100">
    <property type="match status" value="1"/>
</dbReference>
<reference evidence="8" key="1">
    <citation type="submission" date="2024-02" db="EMBL/GenBank/DDBJ databases">
        <authorList>
            <consortium name="ELIXIR-Norway"/>
            <consortium name="Elixir Norway"/>
        </authorList>
    </citation>
    <scope>NUCLEOTIDE SEQUENCE</scope>
</reference>
<keyword evidence="4" id="KW-0963">Cytoplasm</keyword>
<keyword evidence="6" id="KW-0687">Ribonucleoprotein</keyword>
<dbReference type="InterPro" id="IPR005485">
    <property type="entry name" value="Rbsml_uL18_euk_arch"/>
</dbReference>
<dbReference type="EMBL" id="OZ019911">
    <property type="protein sequence ID" value="CAK9213772.1"/>
    <property type="molecule type" value="Genomic_DNA"/>
</dbReference>
<evidence type="ECO:0000313" key="9">
    <source>
        <dbReference type="Proteomes" id="UP001497512"/>
    </source>
</evidence>
<evidence type="ECO:0000256" key="2">
    <source>
        <dbReference type="ARBA" id="ARBA00007116"/>
    </source>
</evidence>
<gene>
    <name evidence="8" type="ORF">CSSPTR1EN2_LOCUS11962</name>
</gene>
<dbReference type="PANTHER" id="PTHR23410:SF12">
    <property type="entry name" value="LARGE RIBOSOMAL SUBUNIT PROTEIN UL18"/>
    <property type="match status" value="1"/>
</dbReference>
<protein>
    <recommendedName>
        <fullName evidence="7">Large ribosomal subunit protein uL18 C-terminal eukaryotes domain-containing protein</fullName>
    </recommendedName>
</protein>
<dbReference type="Pfam" id="PF17144">
    <property type="entry name" value="Ribosomal_L5e"/>
    <property type="match status" value="1"/>
</dbReference>
<feature type="domain" description="Large ribosomal subunit protein uL18 C-terminal eukaryotes" evidence="7">
    <location>
        <begin position="128"/>
        <end position="157"/>
    </location>
</feature>
<evidence type="ECO:0000256" key="5">
    <source>
        <dbReference type="ARBA" id="ARBA00022980"/>
    </source>
</evidence>
<evidence type="ECO:0000259" key="7">
    <source>
        <dbReference type="Pfam" id="PF14204"/>
    </source>
</evidence>
<dbReference type="PRINTS" id="PR00058">
    <property type="entry name" value="RIBOSOMALL5"/>
</dbReference>
<dbReference type="PANTHER" id="PTHR23410">
    <property type="entry name" value="RIBOSOMAL PROTEIN L5-RELATED"/>
    <property type="match status" value="1"/>
</dbReference>
<comment type="subunit">
    <text evidence="3">Component of the large ribosomal subunit (LSU).</text>
</comment>
<comment type="similarity">
    <text evidence="2">Belongs to the universal ribosomal protein uL18 family.</text>
</comment>
<comment type="subcellular location">
    <subcellularLocation>
        <location evidence="1">Cytoplasm</location>
    </subcellularLocation>
</comment>